<evidence type="ECO:0000313" key="2">
    <source>
        <dbReference type="Proteomes" id="UP001201985"/>
    </source>
</evidence>
<comment type="caution">
    <text evidence="1">The sequence shown here is derived from an EMBL/GenBank/DDBJ whole genome shotgun (WGS) entry which is preliminary data.</text>
</comment>
<dbReference type="Proteomes" id="UP001201985">
    <property type="component" value="Unassembled WGS sequence"/>
</dbReference>
<accession>A0ABS9W6E2</accession>
<dbReference type="RefSeq" id="WP_241793157.1">
    <property type="nucleotide sequence ID" value="NZ_JALBUU010000016.1"/>
</dbReference>
<name>A0ABS9W6E2_9PROT</name>
<reference evidence="1 2" key="1">
    <citation type="submission" date="2022-03" db="EMBL/GenBank/DDBJ databases">
        <title>Complete genome analysis of Roseomonas KG 17.1 : a prolific producer of plant growth promoters.</title>
        <authorList>
            <person name="Saadouli I."/>
            <person name="Najjari A."/>
            <person name="Mosbah A."/>
            <person name="Ouzari H.I."/>
        </authorList>
    </citation>
    <scope>NUCLEOTIDE SEQUENCE [LARGE SCALE GENOMIC DNA]</scope>
    <source>
        <strain evidence="1 2">KG17-1</strain>
    </source>
</reference>
<evidence type="ECO:0008006" key="3">
    <source>
        <dbReference type="Google" id="ProtNLM"/>
    </source>
</evidence>
<dbReference type="Gene3D" id="3.40.50.300">
    <property type="entry name" value="P-loop containing nucleotide triphosphate hydrolases"/>
    <property type="match status" value="1"/>
</dbReference>
<proteinExistence type="predicted"/>
<sequence length="194" mass="20886">MREPPPALPLAAAIDRHLPEGGLARGALHEIQMADRQAGVALAELILGRLHAPVLWIAPGGEQPWPPGLQRLGLAADRELLAEFRQPADGLWLLEEALRAPALGGAALRLDRLDRIASRRLQLAAKGSSRIGLLLRDGAEAGPCSAVSRWHVASLPDAELRPRWRLTLLRCRGGQPGAWVVRASDGALWVEEPA</sequence>
<dbReference type="SUPFAM" id="SSF52540">
    <property type="entry name" value="P-loop containing nucleoside triphosphate hydrolases"/>
    <property type="match status" value="1"/>
</dbReference>
<evidence type="ECO:0000313" key="1">
    <source>
        <dbReference type="EMBL" id="MCI0754865.1"/>
    </source>
</evidence>
<protein>
    <recommendedName>
        <fullName evidence="3">Protein ImuA</fullName>
    </recommendedName>
</protein>
<dbReference type="InterPro" id="IPR027417">
    <property type="entry name" value="P-loop_NTPase"/>
</dbReference>
<dbReference type="EMBL" id="JALBUU010000016">
    <property type="protein sequence ID" value="MCI0754865.1"/>
    <property type="molecule type" value="Genomic_DNA"/>
</dbReference>
<organism evidence="1 2">
    <name type="scientific">Teichococcus vastitatis</name>
    <dbReference type="NCBI Taxonomy" id="2307076"/>
    <lineage>
        <taxon>Bacteria</taxon>
        <taxon>Pseudomonadati</taxon>
        <taxon>Pseudomonadota</taxon>
        <taxon>Alphaproteobacteria</taxon>
        <taxon>Acetobacterales</taxon>
        <taxon>Roseomonadaceae</taxon>
        <taxon>Roseomonas</taxon>
    </lineage>
</organism>
<keyword evidence="2" id="KW-1185">Reference proteome</keyword>
<gene>
    <name evidence="1" type="ORF">MON41_14080</name>
</gene>